<dbReference type="AlphaFoldDB" id="G3IPJ2"/>
<evidence type="ECO:0000313" key="2">
    <source>
        <dbReference type="Proteomes" id="UP000001075"/>
    </source>
</evidence>
<proteinExistence type="predicted"/>
<evidence type="ECO:0000313" key="1">
    <source>
        <dbReference type="EMBL" id="EGV91424.1"/>
    </source>
</evidence>
<reference evidence="2" key="1">
    <citation type="journal article" date="2011" name="Nat. Biotechnol.">
        <title>The genomic sequence of the Chinese hamster ovary (CHO)-K1 cell line.</title>
        <authorList>
            <person name="Xu X."/>
            <person name="Nagarajan H."/>
            <person name="Lewis N.E."/>
            <person name="Pan S."/>
            <person name="Cai Z."/>
            <person name="Liu X."/>
            <person name="Chen W."/>
            <person name="Xie M."/>
            <person name="Wang W."/>
            <person name="Hammond S."/>
            <person name="Andersen M.R."/>
            <person name="Neff N."/>
            <person name="Passarelli B."/>
            <person name="Koh W."/>
            <person name="Fan H.C."/>
            <person name="Wang J."/>
            <person name="Gui Y."/>
            <person name="Lee K.H."/>
            <person name="Betenbaugh M.J."/>
            <person name="Quake S.R."/>
            <person name="Famili I."/>
            <person name="Palsson B.O."/>
            <person name="Wang J."/>
        </authorList>
    </citation>
    <scope>NUCLEOTIDE SEQUENCE [LARGE SCALE GENOMIC DNA]</scope>
    <source>
        <strain evidence="2">CHO K1 cell line</strain>
    </source>
</reference>
<dbReference type="Proteomes" id="UP000001075">
    <property type="component" value="Unassembled WGS sequence"/>
</dbReference>
<accession>G3IPJ2</accession>
<gene>
    <name evidence="1" type="ORF">I79_025903</name>
</gene>
<sequence>MQRGSICVHEVHSHGIQSCESGQNKSHSHSTTCWWYMMDEANASPYAVSLFLKALPNLEKIIKESIK</sequence>
<dbReference type="InParanoid" id="G3IPJ2"/>
<organism evidence="1 2">
    <name type="scientific">Cricetulus griseus</name>
    <name type="common">Chinese hamster</name>
    <name type="synonym">Cricetulus barabensis griseus</name>
    <dbReference type="NCBI Taxonomy" id="10029"/>
    <lineage>
        <taxon>Eukaryota</taxon>
        <taxon>Metazoa</taxon>
        <taxon>Chordata</taxon>
        <taxon>Craniata</taxon>
        <taxon>Vertebrata</taxon>
        <taxon>Euteleostomi</taxon>
        <taxon>Mammalia</taxon>
        <taxon>Eutheria</taxon>
        <taxon>Euarchontoglires</taxon>
        <taxon>Glires</taxon>
        <taxon>Rodentia</taxon>
        <taxon>Myomorpha</taxon>
        <taxon>Muroidea</taxon>
        <taxon>Cricetidae</taxon>
        <taxon>Cricetinae</taxon>
        <taxon>Cricetulus</taxon>
    </lineage>
</organism>
<protein>
    <submittedName>
        <fullName evidence="1">Uncharacterized protein</fullName>
    </submittedName>
</protein>
<dbReference type="EMBL" id="JH011848">
    <property type="protein sequence ID" value="EGV91424.1"/>
    <property type="molecule type" value="Genomic_DNA"/>
</dbReference>
<name>G3IPJ2_CRIGR</name>